<name>A0A2V1DB51_9PLEO</name>
<dbReference type="OrthoDB" id="4868352at2759"/>
<dbReference type="AlphaFoldDB" id="A0A2V1DB51"/>
<organism evidence="2 3">
    <name type="scientific">Periconia macrospinosa</name>
    <dbReference type="NCBI Taxonomy" id="97972"/>
    <lineage>
        <taxon>Eukaryota</taxon>
        <taxon>Fungi</taxon>
        <taxon>Dikarya</taxon>
        <taxon>Ascomycota</taxon>
        <taxon>Pezizomycotina</taxon>
        <taxon>Dothideomycetes</taxon>
        <taxon>Pleosporomycetidae</taxon>
        <taxon>Pleosporales</taxon>
        <taxon>Massarineae</taxon>
        <taxon>Periconiaceae</taxon>
        <taxon>Periconia</taxon>
    </lineage>
</organism>
<dbReference type="EMBL" id="KZ805499">
    <property type="protein sequence ID" value="PVH95357.1"/>
    <property type="molecule type" value="Genomic_DNA"/>
</dbReference>
<keyword evidence="3" id="KW-1185">Reference proteome</keyword>
<protein>
    <submittedName>
        <fullName evidence="2">Uncharacterized protein</fullName>
    </submittedName>
</protein>
<proteinExistence type="predicted"/>
<accession>A0A2V1DB51</accession>
<evidence type="ECO:0000313" key="2">
    <source>
        <dbReference type="EMBL" id="PVH95357.1"/>
    </source>
</evidence>
<dbReference type="Proteomes" id="UP000244855">
    <property type="component" value="Unassembled WGS sequence"/>
</dbReference>
<evidence type="ECO:0000313" key="3">
    <source>
        <dbReference type="Proteomes" id="UP000244855"/>
    </source>
</evidence>
<sequence>MLQASNEELEQVLDDMQKLRKQNAELQDKLDHTVAKMMELQGGVDQITDGNVKKQFEALYSSIQDWVTDIELDLMQRSRDCGKHVFRGVISREPNEKLLRRLGFRHKDESIGTGEAVRNPSNEDYMKMIFLGTLDTCVHVIFCRYIWSFLERHIFYRRYPLGLPSDPGKAIWYIHDAIKGGNNDDGDGELAIGSCCRPSVSINRILT</sequence>
<feature type="coiled-coil region" evidence="1">
    <location>
        <begin position="2"/>
        <end position="36"/>
    </location>
</feature>
<evidence type="ECO:0000256" key="1">
    <source>
        <dbReference type="SAM" id="Coils"/>
    </source>
</evidence>
<reference evidence="2 3" key="1">
    <citation type="journal article" date="2018" name="Sci. Rep.">
        <title>Comparative genomics provides insights into the lifestyle and reveals functional heterogeneity of dark septate endophytic fungi.</title>
        <authorList>
            <person name="Knapp D.G."/>
            <person name="Nemeth J.B."/>
            <person name="Barry K."/>
            <person name="Hainaut M."/>
            <person name="Henrissat B."/>
            <person name="Johnson J."/>
            <person name="Kuo A."/>
            <person name="Lim J.H.P."/>
            <person name="Lipzen A."/>
            <person name="Nolan M."/>
            <person name="Ohm R.A."/>
            <person name="Tamas L."/>
            <person name="Grigoriev I.V."/>
            <person name="Spatafora J.W."/>
            <person name="Nagy L.G."/>
            <person name="Kovacs G.M."/>
        </authorList>
    </citation>
    <scope>NUCLEOTIDE SEQUENCE [LARGE SCALE GENOMIC DNA]</scope>
    <source>
        <strain evidence="2 3">DSE2036</strain>
    </source>
</reference>
<gene>
    <name evidence="2" type="ORF">DM02DRAFT_537553</name>
</gene>
<keyword evidence="1" id="KW-0175">Coiled coil</keyword>